<protein>
    <recommendedName>
        <fullName evidence="2">Endonuclease/exonuclease/phosphatase domain-containing protein</fullName>
    </recommendedName>
</protein>
<dbReference type="InterPro" id="IPR005135">
    <property type="entry name" value="Endo/exonuclease/phosphatase"/>
</dbReference>
<dbReference type="SUPFAM" id="SSF56219">
    <property type="entry name" value="DNase I-like"/>
    <property type="match status" value="1"/>
</dbReference>
<feature type="coiled-coil region" evidence="1">
    <location>
        <begin position="201"/>
        <end position="231"/>
    </location>
</feature>
<reference evidence="3" key="1">
    <citation type="submission" date="2020-01" db="EMBL/GenBank/DDBJ databases">
        <authorList>
            <person name="Mishra B."/>
        </authorList>
    </citation>
    <scope>NUCLEOTIDE SEQUENCE [LARGE SCALE GENOMIC DNA]</scope>
</reference>
<keyword evidence="4" id="KW-1185">Reference proteome</keyword>
<evidence type="ECO:0000313" key="3">
    <source>
        <dbReference type="EMBL" id="CAA7027944.1"/>
    </source>
</evidence>
<sequence>MIDIEAVIERKKVYMTFVYGDPVRECRGRVWESLVQLSFHQRGSWLMIGDFNEIMGNHEKRGGRRRAESSFLDFRNMINDCGMLEFPFKGNPLSWVGYRASGKVQCRLDRALGNEDWHHAFSHTNVEYLQLWGSDHQPVIARIQSKAASIQRSFRFDKRWLGKEGFQETVKSGWSANHANGTGEVHKKISTCRRAISVWKKTNMTNTAKKIEMLKEQLERAQTDDATTNAEVLKLKGNLCLAHREEELFWKQKSRVNWLREGDQNTKFFHASTKQRRARNRITKLRRTDGSWAENEDNIEQTATGYFHHLFTSSNPRSFDDALKYVTEKVSLEMNSSLTKPPSNDEIRKAIADMNPDKAPGPDGMTSLFYQKFWEVTAQDIIAMVHEFFTSSSLYPQLNQTNICLIPKTERPRDMTEF</sequence>
<evidence type="ECO:0000259" key="2">
    <source>
        <dbReference type="Pfam" id="PF03372"/>
    </source>
</evidence>
<comment type="caution">
    <text evidence="3">The sequence shown here is derived from an EMBL/GenBank/DDBJ whole genome shotgun (WGS) entry which is preliminary data.</text>
</comment>
<proteinExistence type="predicted"/>
<feature type="domain" description="Endonuclease/exonuclease/phosphatase" evidence="2">
    <location>
        <begin position="18"/>
        <end position="136"/>
    </location>
</feature>
<dbReference type="InterPro" id="IPR036691">
    <property type="entry name" value="Endo/exonu/phosph_ase_sf"/>
</dbReference>
<organism evidence="3 4">
    <name type="scientific">Microthlaspi erraticum</name>
    <dbReference type="NCBI Taxonomy" id="1685480"/>
    <lineage>
        <taxon>Eukaryota</taxon>
        <taxon>Viridiplantae</taxon>
        <taxon>Streptophyta</taxon>
        <taxon>Embryophyta</taxon>
        <taxon>Tracheophyta</taxon>
        <taxon>Spermatophyta</taxon>
        <taxon>Magnoliopsida</taxon>
        <taxon>eudicotyledons</taxon>
        <taxon>Gunneridae</taxon>
        <taxon>Pentapetalae</taxon>
        <taxon>rosids</taxon>
        <taxon>malvids</taxon>
        <taxon>Brassicales</taxon>
        <taxon>Brassicaceae</taxon>
        <taxon>Coluteocarpeae</taxon>
        <taxon>Microthlaspi</taxon>
    </lineage>
</organism>
<gene>
    <name evidence="3" type="ORF">MERR_LOCUS15179</name>
</gene>
<dbReference type="EMBL" id="CACVBM020001063">
    <property type="protein sequence ID" value="CAA7027944.1"/>
    <property type="molecule type" value="Genomic_DNA"/>
</dbReference>
<name>A0A6D2IJZ8_9BRAS</name>
<dbReference type="AlphaFoldDB" id="A0A6D2IJZ8"/>
<dbReference type="PANTHER" id="PTHR33710">
    <property type="entry name" value="BNAC02G09200D PROTEIN"/>
    <property type="match status" value="1"/>
</dbReference>
<dbReference type="PANTHER" id="PTHR33710:SF62">
    <property type="entry name" value="DUF4283 DOMAIN PROTEIN"/>
    <property type="match status" value="1"/>
</dbReference>
<accession>A0A6D2IJZ8</accession>
<evidence type="ECO:0000256" key="1">
    <source>
        <dbReference type="SAM" id="Coils"/>
    </source>
</evidence>
<keyword evidence="1" id="KW-0175">Coiled coil</keyword>
<dbReference type="Gene3D" id="3.60.10.10">
    <property type="entry name" value="Endonuclease/exonuclease/phosphatase"/>
    <property type="match status" value="1"/>
</dbReference>
<dbReference type="Pfam" id="PF03372">
    <property type="entry name" value="Exo_endo_phos"/>
    <property type="match status" value="1"/>
</dbReference>
<dbReference type="GO" id="GO:0003824">
    <property type="term" value="F:catalytic activity"/>
    <property type="evidence" value="ECO:0007669"/>
    <property type="project" value="InterPro"/>
</dbReference>
<evidence type="ECO:0000313" key="4">
    <source>
        <dbReference type="Proteomes" id="UP000467841"/>
    </source>
</evidence>
<dbReference type="Proteomes" id="UP000467841">
    <property type="component" value="Unassembled WGS sequence"/>
</dbReference>
<dbReference type="OrthoDB" id="1109962at2759"/>